<dbReference type="SMART" id="SM00829">
    <property type="entry name" value="PKS_ER"/>
    <property type="match status" value="1"/>
</dbReference>
<keyword evidence="1" id="KW-0521">NADP</keyword>
<dbReference type="GO" id="GO:0016491">
    <property type="term" value="F:oxidoreductase activity"/>
    <property type="evidence" value="ECO:0007669"/>
    <property type="project" value="InterPro"/>
</dbReference>
<dbReference type="CDD" id="cd05289">
    <property type="entry name" value="MDR_like_2"/>
    <property type="match status" value="1"/>
</dbReference>
<dbReference type="Pfam" id="PF00107">
    <property type="entry name" value="ADH_zinc_N"/>
    <property type="match status" value="1"/>
</dbReference>
<dbReference type="InterPro" id="IPR011032">
    <property type="entry name" value="GroES-like_sf"/>
</dbReference>
<sequence>MNTPLHTMRAVVLNRFGGPDELVVQKVAVPELGPHDVLIRVQYAGVGEWDLFEREGGYADLLGINPTFPYVLGSEGAGSVIAWGEEVHGFHIGDQVYAPGFLNPKGGFYAEYVALDSQYVSCIPHSISIQEASTISGIGITALRGLEDILKLKPGESIMIFGASGGVGHVAVQLAKNMGAQVFAVASGNDGVAMVKRLGIDAVVDGHKEDISSAACSFAPEGFDAALLTAGGEIAQKAIQSVRIDGRIAYPNGIDPVPHVRPDLRLTDYNGDPDREIIHRLHHHIQSGNLTVHIDQTFLLEEAHKAHLAMNHHYLGKFCLKVNH</sequence>
<dbReference type="AlphaFoldDB" id="A0A521C1X6"/>
<dbReference type="Proteomes" id="UP000315636">
    <property type="component" value="Unassembled WGS sequence"/>
</dbReference>
<reference evidence="3 4" key="1">
    <citation type="submission" date="2017-05" db="EMBL/GenBank/DDBJ databases">
        <authorList>
            <person name="Varghese N."/>
            <person name="Submissions S."/>
        </authorList>
    </citation>
    <scope>NUCLEOTIDE SEQUENCE [LARGE SCALE GENOMIC DNA]</scope>
    <source>
        <strain evidence="3 4">DSM 45474</strain>
    </source>
</reference>
<dbReference type="Gene3D" id="3.40.50.720">
    <property type="entry name" value="NAD(P)-binding Rossmann-like Domain"/>
    <property type="match status" value="1"/>
</dbReference>
<dbReference type="PANTHER" id="PTHR44154">
    <property type="entry name" value="QUINONE OXIDOREDUCTASE"/>
    <property type="match status" value="1"/>
</dbReference>
<dbReference type="PANTHER" id="PTHR44154:SF1">
    <property type="entry name" value="QUINONE OXIDOREDUCTASE"/>
    <property type="match status" value="1"/>
</dbReference>
<dbReference type="Pfam" id="PF08240">
    <property type="entry name" value="ADH_N"/>
    <property type="match status" value="1"/>
</dbReference>
<dbReference type="EMBL" id="FXTI01000003">
    <property type="protein sequence ID" value="SMO52821.1"/>
    <property type="molecule type" value="Genomic_DNA"/>
</dbReference>
<dbReference type="SUPFAM" id="SSF51735">
    <property type="entry name" value="NAD(P)-binding Rossmann-fold domains"/>
    <property type="match status" value="1"/>
</dbReference>
<organism evidence="3 4">
    <name type="scientific">Melghirimyces algeriensis</name>
    <dbReference type="NCBI Taxonomy" id="910412"/>
    <lineage>
        <taxon>Bacteria</taxon>
        <taxon>Bacillati</taxon>
        <taxon>Bacillota</taxon>
        <taxon>Bacilli</taxon>
        <taxon>Bacillales</taxon>
        <taxon>Thermoactinomycetaceae</taxon>
        <taxon>Melghirimyces</taxon>
    </lineage>
</organism>
<dbReference type="InterPro" id="IPR036291">
    <property type="entry name" value="NAD(P)-bd_dom_sf"/>
</dbReference>
<dbReference type="SUPFAM" id="SSF50129">
    <property type="entry name" value="GroES-like"/>
    <property type="match status" value="1"/>
</dbReference>
<dbReference type="RefSeq" id="WP_246064858.1">
    <property type="nucleotide sequence ID" value="NZ_FXTI01000003.1"/>
</dbReference>
<evidence type="ECO:0000313" key="3">
    <source>
        <dbReference type="EMBL" id="SMO52821.1"/>
    </source>
</evidence>
<evidence type="ECO:0000259" key="2">
    <source>
        <dbReference type="SMART" id="SM00829"/>
    </source>
</evidence>
<protein>
    <submittedName>
        <fullName evidence="3">NADPH:quinone reductase</fullName>
    </submittedName>
</protein>
<gene>
    <name evidence="3" type="ORF">SAMN06264849_10343</name>
</gene>
<proteinExistence type="predicted"/>
<name>A0A521C1X6_9BACL</name>
<dbReference type="InterPro" id="IPR013149">
    <property type="entry name" value="ADH-like_C"/>
</dbReference>
<dbReference type="InterPro" id="IPR020843">
    <property type="entry name" value="ER"/>
</dbReference>
<accession>A0A521C1X6</accession>
<dbReference type="Gene3D" id="3.90.180.10">
    <property type="entry name" value="Medium-chain alcohol dehydrogenases, catalytic domain"/>
    <property type="match status" value="1"/>
</dbReference>
<dbReference type="InterPro" id="IPR013154">
    <property type="entry name" value="ADH-like_N"/>
</dbReference>
<dbReference type="InterPro" id="IPR051603">
    <property type="entry name" value="Zinc-ADH_QOR/CCCR"/>
</dbReference>
<feature type="domain" description="Enoyl reductase (ER)" evidence="2">
    <location>
        <begin position="17"/>
        <end position="320"/>
    </location>
</feature>
<evidence type="ECO:0000313" key="4">
    <source>
        <dbReference type="Proteomes" id="UP000315636"/>
    </source>
</evidence>
<evidence type="ECO:0000256" key="1">
    <source>
        <dbReference type="ARBA" id="ARBA00022857"/>
    </source>
</evidence>
<keyword evidence="4" id="KW-1185">Reference proteome</keyword>